<accession>A0A0F0GTL8</accession>
<comment type="caution">
    <text evidence="2">The sequence shown here is derived from an EMBL/GenBank/DDBJ whole genome shotgun (WGS) entry which is preliminary data.</text>
</comment>
<feature type="domain" description="Bacterial bifunctional deaminase-reductase C-terminal" evidence="1">
    <location>
        <begin position="4"/>
        <end position="180"/>
    </location>
</feature>
<dbReference type="EMBL" id="JYJG01000159">
    <property type="protein sequence ID" value="KJK46625.1"/>
    <property type="molecule type" value="Genomic_DNA"/>
</dbReference>
<dbReference type="GO" id="GO:0008703">
    <property type="term" value="F:5-amino-6-(5-phosphoribosylamino)uracil reductase activity"/>
    <property type="evidence" value="ECO:0007669"/>
    <property type="project" value="InterPro"/>
</dbReference>
<organism evidence="2 3">
    <name type="scientific">Lentzea aerocolonigenes</name>
    <name type="common">Lechevalieria aerocolonigenes</name>
    <name type="synonym">Saccharothrix aerocolonigenes</name>
    <dbReference type="NCBI Taxonomy" id="68170"/>
    <lineage>
        <taxon>Bacteria</taxon>
        <taxon>Bacillati</taxon>
        <taxon>Actinomycetota</taxon>
        <taxon>Actinomycetes</taxon>
        <taxon>Pseudonocardiales</taxon>
        <taxon>Pseudonocardiaceae</taxon>
        <taxon>Lentzea</taxon>
    </lineage>
</organism>
<dbReference type="InterPro" id="IPR002734">
    <property type="entry name" value="RibDG_C"/>
</dbReference>
<reference evidence="2 3" key="1">
    <citation type="submission" date="2015-02" db="EMBL/GenBank/DDBJ databases">
        <authorList>
            <person name="Ju K.-S."/>
            <person name="Doroghazi J.R."/>
            <person name="Metcalf W."/>
        </authorList>
    </citation>
    <scope>NUCLEOTIDE SEQUENCE [LARGE SCALE GENOMIC DNA]</scope>
    <source>
        <strain evidence="2 3">NRRL B-16140</strain>
    </source>
</reference>
<dbReference type="PATRIC" id="fig|68170.10.peg.5825"/>
<gene>
    <name evidence="2" type="ORF">UK23_22920</name>
</gene>
<dbReference type="Gene3D" id="3.40.430.10">
    <property type="entry name" value="Dihydrofolate Reductase, subunit A"/>
    <property type="match status" value="1"/>
</dbReference>
<dbReference type="AlphaFoldDB" id="A0A0F0GTL8"/>
<dbReference type="Pfam" id="PF01872">
    <property type="entry name" value="RibD_C"/>
    <property type="match status" value="1"/>
</dbReference>
<dbReference type="PANTHER" id="PTHR38011:SF11">
    <property type="entry name" value="2,5-DIAMINO-6-RIBOSYLAMINO-4(3H)-PYRIMIDINONE 5'-PHOSPHATE REDUCTASE"/>
    <property type="match status" value="1"/>
</dbReference>
<dbReference type="GO" id="GO:0009231">
    <property type="term" value="P:riboflavin biosynthetic process"/>
    <property type="evidence" value="ECO:0007669"/>
    <property type="project" value="InterPro"/>
</dbReference>
<dbReference type="InterPro" id="IPR024072">
    <property type="entry name" value="DHFR-like_dom_sf"/>
</dbReference>
<evidence type="ECO:0000313" key="2">
    <source>
        <dbReference type="EMBL" id="KJK46625.1"/>
    </source>
</evidence>
<protein>
    <submittedName>
        <fullName evidence="2">Deaminase</fullName>
    </submittedName>
</protein>
<dbReference type="PANTHER" id="PTHR38011">
    <property type="entry name" value="DIHYDROFOLATE REDUCTASE FAMILY PROTEIN (AFU_ORTHOLOGUE AFUA_8G06820)"/>
    <property type="match status" value="1"/>
</dbReference>
<dbReference type="SUPFAM" id="SSF53597">
    <property type="entry name" value="Dihydrofolate reductase-like"/>
    <property type="match status" value="1"/>
</dbReference>
<dbReference type="InterPro" id="IPR050765">
    <property type="entry name" value="Riboflavin_Biosynth_HTPR"/>
</dbReference>
<dbReference type="Proteomes" id="UP000033393">
    <property type="component" value="Unassembled WGS sequence"/>
</dbReference>
<name>A0A0F0GTL8_LENAE</name>
<dbReference type="OrthoDB" id="7949219at2"/>
<sequence length="187" mass="20504">MRKLSYGMNVTLDGYVAAPGDDISWGGPSDELFQFWLDHEKANGLVLYGRKLWEAMSSHWPTGDEQPDATPAQVEFARNWRDTPKVVFSSTLENADWNTRVVRTDAVAEISRLKAGDGARISVGGATLAAAAMRAGLIDEYVIVTHPVLIGGGTPFFTALDSWVNLSLVETRTFPGGVVLTRYETKR</sequence>
<evidence type="ECO:0000313" key="3">
    <source>
        <dbReference type="Proteomes" id="UP000033393"/>
    </source>
</evidence>
<keyword evidence="3" id="KW-1185">Reference proteome</keyword>
<evidence type="ECO:0000259" key="1">
    <source>
        <dbReference type="Pfam" id="PF01872"/>
    </source>
</evidence>
<dbReference type="RefSeq" id="WP_045313659.1">
    <property type="nucleotide sequence ID" value="NZ_JYJG01000159.1"/>
</dbReference>
<proteinExistence type="predicted"/>